<comment type="caution">
    <text evidence="1">The sequence shown here is derived from an EMBL/GenBank/DDBJ whole genome shotgun (WGS) entry which is preliminary data.</text>
</comment>
<organism evidence="1 2">
    <name type="scientific">Pararge aegeria aegeria</name>
    <dbReference type="NCBI Taxonomy" id="348720"/>
    <lineage>
        <taxon>Eukaryota</taxon>
        <taxon>Metazoa</taxon>
        <taxon>Ecdysozoa</taxon>
        <taxon>Arthropoda</taxon>
        <taxon>Hexapoda</taxon>
        <taxon>Insecta</taxon>
        <taxon>Pterygota</taxon>
        <taxon>Neoptera</taxon>
        <taxon>Endopterygota</taxon>
        <taxon>Lepidoptera</taxon>
        <taxon>Glossata</taxon>
        <taxon>Ditrysia</taxon>
        <taxon>Papilionoidea</taxon>
        <taxon>Nymphalidae</taxon>
        <taxon>Satyrinae</taxon>
        <taxon>Satyrini</taxon>
        <taxon>Parargina</taxon>
        <taxon>Pararge</taxon>
    </lineage>
</organism>
<evidence type="ECO:0000313" key="1">
    <source>
        <dbReference type="EMBL" id="CAH2267803.1"/>
    </source>
</evidence>
<reference evidence="1" key="1">
    <citation type="submission" date="2022-03" db="EMBL/GenBank/DDBJ databases">
        <authorList>
            <person name="Lindestad O."/>
        </authorList>
    </citation>
    <scope>NUCLEOTIDE SEQUENCE</scope>
</reference>
<proteinExistence type="predicted"/>
<sequence>MDTTAPRGGTVIMSDSYRLKLHGVPTSGGWATGTLSRTSATQLAAPAIAGPPLGHTKMSLQSPKAHWEHKVRLPTRGLISNGRRIPRINRPEVLISGGNKRALV</sequence>
<keyword evidence="2" id="KW-1185">Reference proteome</keyword>
<evidence type="ECO:0000313" key="2">
    <source>
        <dbReference type="Proteomes" id="UP000838756"/>
    </source>
</evidence>
<name>A0A8S4SM28_9NEOP</name>
<protein>
    <submittedName>
        <fullName evidence="1">Jg5740 protein</fullName>
    </submittedName>
</protein>
<dbReference type="Proteomes" id="UP000838756">
    <property type="component" value="Unassembled WGS sequence"/>
</dbReference>
<dbReference type="EMBL" id="CAKXAJ010026402">
    <property type="protein sequence ID" value="CAH2267803.1"/>
    <property type="molecule type" value="Genomic_DNA"/>
</dbReference>
<gene>
    <name evidence="1" type="primary">jg5740</name>
    <name evidence="1" type="ORF">PAEG_LOCUS26286</name>
</gene>
<accession>A0A8S4SM28</accession>
<dbReference type="AlphaFoldDB" id="A0A8S4SM28"/>